<sequence>MKTGHSDMHGLMVIASRRLCLGYARQGLGFGPGEGAWGGEGEWREGLIGAIGGIVDSELTQGSAGIILFRVRVLPPAPWSSGGHESLRLPCYGLAILKDRPRSKAKLDRFSLNIAIPLSSP</sequence>
<accession>A0AAV4AH63</accession>
<reference evidence="1 2" key="1">
    <citation type="journal article" date="2021" name="Elife">
        <title>Chloroplast acquisition without the gene transfer in kleptoplastic sea slugs, Plakobranchus ocellatus.</title>
        <authorList>
            <person name="Maeda T."/>
            <person name="Takahashi S."/>
            <person name="Yoshida T."/>
            <person name="Shimamura S."/>
            <person name="Takaki Y."/>
            <person name="Nagai Y."/>
            <person name="Toyoda A."/>
            <person name="Suzuki Y."/>
            <person name="Arimoto A."/>
            <person name="Ishii H."/>
            <person name="Satoh N."/>
            <person name="Nishiyama T."/>
            <person name="Hasebe M."/>
            <person name="Maruyama T."/>
            <person name="Minagawa J."/>
            <person name="Obokata J."/>
            <person name="Shigenobu S."/>
        </authorList>
    </citation>
    <scope>NUCLEOTIDE SEQUENCE [LARGE SCALE GENOMIC DNA]</scope>
</reference>
<evidence type="ECO:0000313" key="1">
    <source>
        <dbReference type="EMBL" id="GFO05769.1"/>
    </source>
</evidence>
<dbReference type="Proteomes" id="UP000735302">
    <property type="component" value="Unassembled WGS sequence"/>
</dbReference>
<dbReference type="EMBL" id="BLXT01003752">
    <property type="protein sequence ID" value="GFO05769.1"/>
    <property type="molecule type" value="Genomic_DNA"/>
</dbReference>
<gene>
    <name evidence="1" type="ORF">PoB_003227400</name>
</gene>
<dbReference type="AlphaFoldDB" id="A0AAV4AH63"/>
<keyword evidence="2" id="KW-1185">Reference proteome</keyword>
<comment type="caution">
    <text evidence="1">The sequence shown here is derived from an EMBL/GenBank/DDBJ whole genome shotgun (WGS) entry which is preliminary data.</text>
</comment>
<protein>
    <submittedName>
        <fullName evidence="1">Uncharacterized protein</fullName>
    </submittedName>
</protein>
<organism evidence="1 2">
    <name type="scientific">Plakobranchus ocellatus</name>
    <dbReference type="NCBI Taxonomy" id="259542"/>
    <lineage>
        <taxon>Eukaryota</taxon>
        <taxon>Metazoa</taxon>
        <taxon>Spiralia</taxon>
        <taxon>Lophotrochozoa</taxon>
        <taxon>Mollusca</taxon>
        <taxon>Gastropoda</taxon>
        <taxon>Heterobranchia</taxon>
        <taxon>Euthyneura</taxon>
        <taxon>Panpulmonata</taxon>
        <taxon>Sacoglossa</taxon>
        <taxon>Placobranchoidea</taxon>
        <taxon>Plakobranchidae</taxon>
        <taxon>Plakobranchus</taxon>
    </lineage>
</organism>
<evidence type="ECO:0000313" key="2">
    <source>
        <dbReference type="Proteomes" id="UP000735302"/>
    </source>
</evidence>
<name>A0AAV4AH63_9GAST</name>
<proteinExistence type="predicted"/>